<evidence type="ECO:0000259" key="2">
    <source>
        <dbReference type="Pfam" id="PF20151"/>
    </source>
</evidence>
<dbReference type="AlphaFoldDB" id="A0A165ZL96"/>
<proteinExistence type="predicted"/>
<feature type="transmembrane region" description="Helical" evidence="1">
    <location>
        <begin position="45"/>
        <end position="66"/>
    </location>
</feature>
<gene>
    <name evidence="3" type="ORF">FIBSPDRAFT_962904</name>
</gene>
<evidence type="ECO:0000256" key="1">
    <source>
        <dbReference type="SAM" id="Phobius"/>
    </source>
</evidence>
<protein>
    <recommendedName>
        <fullName evidence="2">DUF6533 domain-containing protein</fullName>
    </recommendedName>
</protein>
<name>A0A165ZL96_9AGAM</name>
<feature type="transmembrane region" description="Helical" evidence="1">
    <location>
        <begin position="110"/>
        <end position="129"/>
    </location>
</feature>
<dbReference type="Pfam" id="PF20151">
    <property type="entry name" value="DUF6533"/>
    <property type="match status" value="1"/>
</dbReference>
<dbReference type="Proteomes" id="UP000076532">
    <property type="component" value="Unassembled WGS sequence"/>
</dbReference>
<feature type="domain" description="DUF6533" evidence="2">
    <location>
        <begin position="10"/>
        <end position="53"/>
    </location>
</feature>
<dbReference type="InterPro" id="IPR045340">
    <property type="entry name" value="DUF6533"/>
</dbReference>
<feature type="transmembrane region" description="Helical" evidence="1">
    <location>
        <begin position="149"/>
        <end position="175"/>
    </location>
</feature>
<sequence length="297" mass="32725">MLKEARVTTYIHLCALMILAWDWFISLAEEYQTVKKRRGPSFSVLVYYLARTSTAVLCALSFIFNAGMLTGHDSCAGIFQGVAIMTTVASAAKSYLFLLRVRAVYGNSKLVTLIATAGWLVVVCSRATISYLVQTAPWTVEQTDYCMFVGYASITVVSVWLNLGYDTCIFIAISVRLRSYMTSKTKLGFLAVVRGYGLPRTMRQLLHDGQLYYCTTVIVTLFAAIVAVSPPHSPLSPTAFTIPAIAVETNMACKVFRAMILRTVDIEQNESTAEAECTLTAVELDAWQPTLRAPGEV</sequence>
<keyword evidence="1" id="KW-1133">Transmembrane helix</keyword>
<feature type="transmembrane region" description="Helical" evidence="1">
    <location>
        <begin position="78"/>
        <end position="98"/>
    </location>
</feature>
<evidence type="ECO:0000313" key="3">
    <source>
        <dbReference type="EMBL" id="KZP10708.1"/>
    </source>
</evidence>
<reference evidence="3 4" key="1">
    <citation type="journal article" date="2016" name="Mol. Biol. Evol.">
        <title>Comparative Genomics of Early-Diverging Mushroom-Forming Fungi Provides Insights into the Origins of Lignocellulose Decay Capabilities.</title>
        <authorList>
            <person name="Nagy L.G."/>
            <person name="Riley R."/>
            <person name="Tritt A."/>
            <person name="Adam C."/>
            <person name="Daum C."/>
            <person name="Floudas D."/>
            <person name="Sun H."/>
            <person name="Yadav J.S."/>
            <person name="Pangilinan J."/>
            <person name="Larsson K.H."/>
            <person name="Matsuura K."/>
            <person name="Barry K."/>
            <person name="Labutti K."/>
            <person name="Kuo R."/>
            <person name="Ohm R.A."/>
            <person name="Bhattacharya S.S."/>
            <person name="Shirouzu T."/>
            <person name="Yoshinaga Y."/>
            <person name="Martin F.M."/>
            <person name="Grigoriev I.V."/>
            <person name="Hibbett D.S."/>
        </authorList>
    </citation>
    <scope>NUCLEOTIDE SEQUENCE [LARGE SCALE GENOMIC DNA]</scope>
    <source>
        <strain evidence="3 4">CBS 109695</strain>
    </source>
</reference>
<evidence type="ECO:0000313" key="4">
    <source>
        <dbReference type="Proteomes" id="UP000076532"/>
    </source>
</evidence>
<dbReference type="EMBL" id="KV417675">
    <property type="protein sequence ID" value="KZP10708.1"/>
    <property type="molecule type" value="Genomic_DNA"/>
</dbReference>
<feature type="transmembrane region" description="Helical" evidence="1">
    <location>
        <begin position="210"/>
        <end position="228"/>
    </location>
</feature>
<keyword evidence="1" id="KW-0472">Membrane</keyword>
<organism evidence="3 4">
    <name type="scientific">Athelia psychrophila</name>
    <dbReference type="NCBI Taxonomy" id="1759441"/>
    <lineage>
        <taxon>Eukaryota</taxon>
        <taxon>Fungi</taxon>
        <taxon>Dikarya</taxon>
        <taxon>Basidiomycota</taxon>
        <taxon>Agaricomycotina</taxon>
        <taxon>Agaricomycetes</taxon>
        <taxon>Agaricomycetidae</taxon>
        <taxon>Atheliales</taxon>
        <taxon>Atheliaceae</taxon>
        <taxon>Athelia</taxon>
    </lineage>
</organism>
<accession>A0A165ZL96</accession>
<keyword evidence="4" id="KW-1185">Reference proteome</keyword>
<keyword evidence="1" id="KW-0812">Transmembrane</keyword>